<sequence length="273" mass="30050">MSRSDSYKCTEAFVHCSFLFLLLLFLASAGAGRFPPMMHRQMAPEGRGQRGAGSGFSRAHNSEAIARVKGSGSGTGTGAGTGGKSNLAGQIIPVYGFGILLYILYILFKITSKGSSKPAEGRTPSTRTENMKRKITDYELAQLQEKLRETELVMENIVSNAHHSPDRLKGVTLDQEESLLLQLTEITRVMQEGQLVDAVAPQKKKGHDQWEGTHLTPPLLYIQAGSGAVQNADWWNPLSAFHTSIHPPCLIQWCLRTGLFHSHQIHLVCVWIN</sequence>
<dbReference type="GO" id="GO:0043025">
    <property type="term" value="C:neuronal cell body"/>
    <property type="evidence" value="ECO:0007669"/>
    <property type="project" value="TreeGrafter"/>
</dbReference>
<dbReference type="Proteomes" id="UP000472271">
    <property type="component" value="Chromosome 6"/>
</dbReference>
<evidence type="ECO:0000256" key="2">
    <source>
        <dbReference type="SAM" id="SignalP"/>
    </source>
</evidence>
<dbReference type="Ensembl" id="ENSSORT00005028453.1">
    <property type="protein sequence ID" value="ENSSORP00005027659.1"/>
    <property type="gene ID" value="ENSSORG00005013216.1"/>
</dbReference>
<keyword evidence="2" id="KW-0732">Signal</keyword>
<keyword evidence="1" id="KW-0812">Transmembrane</keyword>
<dbReference type="Pfam" id="PF15361">
    <property type="entry name" value="RIC3"/>
    <property type="match status" value="1"/>
</dbReference>
<keyword evidence="5" id="KW-1185">Reference proteome</keyword>
<protein>
    <recommendedName>
        <fullName evidence="3">Resistance to inhibitors of cholinesterase protein 3 N-terminal domain-containing protein</fullName>
    </recommendedName>
</protein>
<dbReference type="GO" id="GO:0043005">
    <property type="term" value="C:neuron projection"/>
    <property type="evidence" value="ECO:0007669"/>
    <property type="project" value="TreeGrafter"/>
</dbReference>
<keyword evidence="1" id="KW-0472">Membrane</keyword>
<dbReference type="AlphaFoldDB" id="A0A673AEG8"/>
<reference evidence="4" key="1">
    <citation type="submission" date="2019-06" db="EMBL/GenBank/DDBJ databases">
        <authorList>
            <consortium name="Wellcome Sanger Institute Data Sharing"/>
        </authorList>
    </citation>
    <scope>NUCLEOTIDE SEQUENCE [LARGE SCALE GENOMIC DNA]</scope>
</reference>
<evidence type="ECO:0000313" key="5">
    <source>
        <dbReference type="Proteomes" id="UP000472271"/>
    </source>
</evidence>
<feature type="transmembrane region" description="Helical" evidence="1">
    <location>
        <begin position="87"/>
        <end position="108"/>
    </location>
</feature>
<evidence type="ECO:0000259" key="3">
    <source>
        <dbReference type="Pfam" id="PF15361"/>
    </source>
</evidence>
<evidence type="ECO:0000313" key="4">
    <source>
        <dbReference type="Ensembl" id="ENSSORP00005027659.1"/>
    </source>
</evidence>
<dbReference type="PANTHER" id="PTHR21723">
    <property type="entry name" value="RESISTANCE TO INHIBITORS OF CHOLINESTERASE PROTEIN 3 RIC3"/>
    <property type="match status" value="1"/>
</dbReference>
<evidence type="ECO:0000256" key="1">
    <source>
        <dbReference type="SAM" id="Phobius"/>
    </source>
</evidence>
<reference evidence="4" key="2">
    <citation type="submission" date="2025-08" db="UniProtKB">
        <authorList>
            <consortium name="Ensembl"/>
        </authorList>
    </citation>
    <scope>IDENTIFICATION</scope>
</reference>
<dbReference type="InterPro" id="IPR032763">
    <property type="entry name" value="RIC3_N"/>
</dbReference>
<feature type="domain" description="Resistance to inhibitors of cholinesterase protein 3 N-terminal" evidence="3">
    <location>
        <begin position="14"/>
        <end position="159"/>
    </location>
</feature>
<dbReference type="InterPro" id="IPR026160">
    <property type="entry name" value="Ric3"/>
</dbReference>
<keyword evidence="1" id="KW-1133">Transmembrane helix</keyword>
<dbReference type="GO" id="GO:0034394">
    <property type="term" value="P:protein localization to cell surface"/>
    <property type="evidence" value="ECO:0007669"/>
    <property type="project" value="TreeGrafter"/>
</dbReference>
<name>A0A673AEG8_9TELE</name>
<feature type="chain" id="PRO_5025523508" description="Resistance to inhibitors of cholinesterase protein 3 N-terminal domain-containing protein" evidence="2">
    <location>
        <begin position="32"/>
        <end position="273"/>
    </location>
</feature>
<organism evidence="4 5">
    <name type="scientific">Sphaeramia orbicularis</name>
    <name type="common">orbiculate cardinalfish</name>
    <dbReference type="NCBI Taxonomy" id="375764"/>
    <lineage>
        <taxon>Eukaryota</taxon>
        <taxon>Metazoa</taxon>
        <taxon>Chordata</taxon>
        <taxon>Craniata</taxon>
        <taxon>Vertebrata</taxon>
        <taxon>Euteleostomi</taxon>
        <taxon>Actinopterygii</taxon>
        <taxon>Neopterygii</taxon>
        <taxon>Teleostei</taxon>
        <taxon>Neoteleostei</taxon>
        <taxon>Acanthomorphata</taxon>
        <taxon>Gobiaria</taxon>
        <taxon>Kurtiformes</taxon>
        <taxon>Apogonoidei</taxon>
        <taxon>Apogonidae</taxon>
        <taxon>Apogoninae</taxon>
        <taxon>Sphaeramia</taxon>
    </lineage>
</organism>
<dbReference type="PANTHER" id="PTHR21723:SF4">
    <property type="entry name" value="ZGC:92489"/>
    <property type="match status" value="1"/>
</dbReference>
<reference evidence="4" key="3">
    <citation type="submission" date="2025-09" db="UniProtKB">
        <authorList>
            <consortium name="Ensembl"/>
        </authorList>
    </citation>
    <scope>IDENTIFICATION</scope>
</reference>
<proteinExistence type="predicted"/>
<accession>A0A673AEG8</accession>
<dbReference type="GO" id="GO:0045202">
    <property type="term" value="C:synapse"/>
    <property type="evidence" value="ECO:0007669"/>
    <property type="project" value="GOC"/>
</dbReference>
<feature type="signal peptide" evidence="2">
    <location>
        <begin position="1"/>
        <end position="31"/>
    </location>
</feature>
<dbReference type="InParanoid" id="A0A673AEG8"/>
<dbReference type="GO" id="GO:0007271">
    <property type="term" value="P:synaptic transmission, cholinergic"/>
    <property type="evidence" value="ECO:0007669"/>
    <property type="project" value="TreeGrafter"/>
</dbReference>